<dbReference type="EMBL" id="JAFKCZ010000012">
    <property type="protein sequence ID" value="MBN7798124.1"/>
    <property type="molecule type" value="Genomic_DNA"/>
</dbReference>
<organism evidence="1 2">
    <name type="scientific">Parahaliea mediterranea</name>
    <dbReference type="NCBI Taxonomy" id="651086"/>
    <lineage>
        <taxon>Bacteria</taxon>
        <taxon>Pseudomonadati</taxon>
        <taxon>Pseudomonadota</taxon>
        <taxon>Gammaproteobacteria</taxon>
        <taxon>Cellvibrionales</taxon>
        <taxon>Halieaceae</taxon>
        <taxon>Parahaliea</taxon>
    </lineage>
</organism>
<dbReference type="Proteomes" id="UP000664303">
    <property type="component" value="Unassembled WGS sequence"/>
</dbReference>
<sequence length="58" mass="6301">MPDNNDDPAGGKGMLVVMDIAIWLDLPAWAMELAAGNGSGHWQVAWAWLDLSLTLVCY</sequence>
<reference evidence="1" key="1">
    <citation type="submission" date="2021-02" db="EMBL/GenBank/DDBJ databases">
        <title>PHA producing bacteria isolated from coastal sediment in Guangdong, Shenzhen.</title>
        <authorList>
            <person name="Zheng W."/>
            <person name="Yu S."/>
            <person name="Huang Y."/>
        </authorList>
    </citation>
    <scope>NUCLEOTIDE SEQUENCE</scope>
    <source>
        <strain evidence="1">TN14-10</strain>
    </source>
</reference>
<comment type="caution">
    <text evidence="1">The sequence shown here is derived from an EMBL/GenBank/DDBJ whole genome shotgun (WGS) entry which is preliminary data.</text>
</comment>
<name>A0A939DH40_9GAMM</name>
<accession>A0A939DH40</accession>
<evidence type="ECO:0000313" key="2">
    <source>
        <dbReference type="Proteomes" id="UP000664303"/>
    </source>
</evidence>
<dbReference type="AlphaFoldDB" id="A0A939DH40"/>
<keyword evidence="2" id="KW-1185">Reference proteome</keyword>
<evidence type="ECO:0000313" key="1">
    <source>
        <dbReference type="EMBL" id="MBN7798124.1"/>
    </source>
</evidence>
<protein>
    <submittedName>
        <fullName evidence="1">Uncharacterized protein</fullName>
    </submittedName>
</protein>
<proteinExistence type="predicted"/>
<gene>
    <name evidence="1" type="ORF">JYP50_16055</name>
</gene>
<dbReference type="RefSeq" id="WP_206561569.1">
    <property type="nucleotide sequence ID" value="NZ_JAFKCZ010000012.1"/>
</dbReference>